<gene>
    <name evidence="5" type="ORF">GCM10023082_50330</name>
</gene>
<dbReference type="InterPro" id="IPR036890">
    <property type="entry name" value="HATPase_C_sf"/>
</dbReference>
<dbReference type="InterPro" id="IPR036388">
    <property type="entry name" value="WH-like_DNA-bd_sf"/>
</dbReference>
<dbReference type="Proteomes" id="UP001499884">
    <property type="component" value="Unassembled WGS sequence"/>
</dbReference>
<evidence type="ECO:0000259" key="4">
    <source>
        <dbReference type="PROSITE" id="PS50043"/>
    </source>
</evidence>
<keyword evidence="3" id="KW-0804">Transcription</keyword>
<dbReference type="PROSITE" id="PS50043">
    <property type="entry name" value="HTH_LUXR_2"/>
    <property type="match status" value="1"/>
</dbReference>
<organism evidence="5 6">
    <name type="scientific">Streptomyces tremellae</name>
    <dbReference type="NCBI Taxonomy" id="1124239"/>
    <lineage>
        <taxon>Bacteria</taxon>
        <taxon>Bacillati</taxon>
        <taxon>Actinomycetota</taxon>
        <taxon>Actinomycetes</taxon>
        <taxon>Kitasatosporales</taxon>
        <taxon>Streptomycetaceae</taxon>
        <taxon>Streptomyces</taxon>
    </lineage>
</organism>
<protein>
    <submittedName>
        <fullName evidence="5">Response regulator transcription factor</fullName>
    </submittedName>
</protein>
<evidence type="ECO:0000256" key="1">
    <source>
        <dbReference type="ARBA" id="ARBA00023015"/>
    </source>
</evidence>
<sequence>MEASTPHLPPALVAERVGTVATAPLHTVAARLHEVINEVLPHQALAVFTEDCTGRPQKKAGDPAITERVTIAELDAVRRLVSEGQQPGSALIAGEQRKVRVYDATTGAILVLCEPGDGTYPGAESYVRAVWTTAATRIRQQVAEARPDYLRESRAASTERLQVTAELTARHESDLETVLATLRGRDLDDARARLLATEMAAVALVRVRAGSDLVAALAEEPVSQAFERLRTDLRPLSRHGGTQIQFIEPPSDGRALPGEVAHAARAIVRSAVLLMREQEDVARIRVQWNCDGTSLLISVRDDGPGLLNQSRSPLRQLTARATALGGSLAVEAVETWGSEIDVRIPLDPPDTSDTAVHMWDLGPREVEVLRLLVAGRRNRQIAVELGISENTVKFHTSQVYRKLGVTSRAAAAALAADAGLALSSDTPPHTPR</sequence>
<reference evidence="6" key="1">
    <citation type="journal article" date="2019" name="Int. J. Syst. Evol. Microbiol.">
        <title>The Global Catalogue of Microorganisms (GCM) 10K type strain sequencing project: providing services to taxonomists for standard genome sequencing and annotation.</title>
        <authorList>
            <consortium name="The Broad Institute Genomics Platform"/>
            <consortium name="The Broad Institute Genome Sequencing Center for Infectious Disease"/>
            <person name="Wu L."/>
            <person name="Ma J."/>
        </authorList>
    </citation>
    <scope>NUCLEOTIDE SEQUENCE [LARGE SCALE GENOMIC DNA]</scope>
    <source>
        <strain evidence="6">JCM 30846</strain>
    </source>
</reference>
<dbReference type="SMART" id="SM00421">
    <property type="entry name" value="HTH_LUXR"/>
    <property type="match status" value="1"/>
</dbReference>
<evidence type="ECO:0000256" key="2">
    <source>
        <dbReference type="ARBA" id="ARBA00023125"/>
    </source>
</evidence>
<comment type="caution">
    <text evidence="5">The sequence shown here is derived from an EMBL/GenBank/DDBJ whole genome shotgun (WGS) entry which is preliminary data.</text>
</comment>
<accession>A0ABP7FUT9</accession>
<feature type="domain" description="HTH luxR-type" evidence="4">
    <location>
        <begin position="354"/>
        <end position="419"/>
    </location>
</feature>
<dbReference type="Gene3D" id="3.30.565.10">
    <property type="entry name" value="Histidine kinase-like ATPase, C-terminal domain"/>
    <property type="match status" value="1"/>
</dbReference>
<evidence type="ECO:0000256" key="3">
    <source>
        <dbReference type="ARBA" id="ARBA00023163"/>
    </source>
</evidence>
<keyword evidence="1" id="KW-0805">Transcription regulation</keyword>
<dbReference type="InterPro" id="IPR000792">
    <property type="entry name" value="Tscrpt_reg_LuxR_C"/>
</dbReference>
<dbReference type="InterPro" id="IPR016032">
    <property type="entry name" value="Sig_transdc_resp-reg_C-effctor"/>
</dbReference>
<keyword evidence="6" id="KW-1185">Reference proteome</keyword>
<keyword evidence="2" id="KW-0238">DNA-binding</keyword>
<dbReference type="Gene3D" id="1.10.10.10">
    <property type="entry name" value="Winged helix-like DNA-binding domain superfamily/Winged helix DNA-binding domain"/>
    <property type="match status" value="1"/>
</dbReference>
<dbReference type="RefSeq" id="WP_345651822.1">
    <property type="nucleotide sequence ID" value="NZ_BAABEP010000045.1"/>
</dbReference>
<evidence type="ECO:0000313" key="6">
    <source>
        <dbReference type="Proteomes" id="UP001499884"/>
    </source>
</evidence>
<dbReference type="SUPFAM" id="SSF55874">
    <property type="entry name" value="ATPase domain of HSP90 chaperone/DNA topoisomerase II/histidine kinase"/>
    <property type="match status" value="1"/>
</dbReference>
<evidence type="ECO:0000313" key="5">
    <source>
        <dbReference type="EMBL" id="GAA3747940.1"/>
    </source>
</evidence>
<dbReference type="EMBL" id="BAABEP010000045">
    <property type="protein sequence ID" value="GAA3747940.1"/>
    <property type="molecule type" value="Genomic_DNA"/>
</dbReference>
<dbReference type="SUPFAM" id="SSF46894">
    <property type="entry name" value="C-terminal effector domain of the bipartite response regulators"/>
    <property type="match status" value="1"/>
</dbReference>
<dbReference type="PANTHER" id="PTHR44688:SF16">
    <property type="entry name" value="DNA-BINDING TRANSCRIPTIONAL ACTIVATOR DEVR_DOSR"/>
    <property type="match status" value="1"/>
</dbReference>
<dbReference type="CDD" id="cd06170">
    <property type="entry name" value="LuxR_C_like"/>
    <property type="match status" value="1"/>
</dbReference>
<proteinExistence type="predicted"/>
<dbReference type="Pfam" id="PF00196">
    <property type="entry name" value="GerE"/>
    <property type="match status" value="1"/>
</dbReference>
<dbReference type="PRINTS" id="PR00038">
    <property type="entry name" value="HTHLUXR"/>
</dbReference>
<dbReference type="PANTHER" id="PTHR44688">
    <property type="entry name" value="DNA-BINDING TRANSCRIPTIONAL ACTIVATOR DEVR_DOSR"/>
    <property type="match status" value="1"/>
</dbReference>
<name>A0ABP7FUT9_9ACTN</name>